<dbReference type="InParanoid" id="A0A2P5ELC4"/>
<dbReference type="Proteomes" id="UP000237000">
    <property type="component" value="Unassembled WGS sequence"/>
</dbReference>
<keyword evidence="1" id="KW-0732">Signal</keyword>
<accession>A0A2P5ELC4</accession>
<feature type="chain" id="PRO_5015120883" evidence="1">
    <location>
        <begin position="25"/>
        <end position="86"/>
    </location>
</feature>
<reference evidence="3" key="1">
    <citation type="submission" date="2016-06" db="EMBL/GenBank/DDBJ databases">
        <title>Parallel loss of symbiosis genes in relatives of nitrogen-fixing non-legume Parasponia.</title>
        <authorList>
            <person name="Van Velzen R."/>
            <person name="Holmer R."/>
            <person name="Bu F."/>
            <person name="Rutten L."/>
            <person name="Van Zeijl A."/>
            <person name="Liu W."/>
            <person name="Santuari L."/>
            <person name="Cao Q."/>
            <person name="Sharma T."/>
            <person name="Shen D."/>
            <person name="Roswanjaya Y."/>
            <person name="Wardhani T."/>
            <person name="Kalhor M.S."/>
            <person name="Jansen J."/>
            <person name="Van den Hoogen J."/>
            <person name="Gungor B."/>
            <person name="Hartog M."/>
            <person name="Hontelez J."/>
            <person name="Verver J."/>
            <person name="Yang W.-C."/>
            <person name="Schijlen E."/>
            <person name="Repin R."/>
            <person name="Schilthuizen M."/>
            <person name="Schranz E."/>
            <person name="Heidstra R."/>
            <person name="Miyata K."/>
            <person name="Fedorova E."/>
            <person name="Kohlen W."/>
            <person name="Bisseling T."/>
            <person name="Smit S."/>
            <person name="Geurts R."/>
        </authorList>
    </citation>
    <scope>NUCLEOTIDE SEQUENCE [LARGE SCALE GENOMIC DNA]</scope>
    <source>
        <strain evidence="3">cv. RG33-2</strain>
    </source>
</reference>
<dbReference type="AlphaFoldDB" id="A0A2P5ELC4"/>
<evidence type="ECO:0000313" key="2">
    <source>
        <dbReference type="EMBL" id="PON86321.1"/>
    </source>
</evidence>
<organism evidence="2 3">
    <name type="scientific">Trema orientale</name>
    <name type="common">Charcoal tree</name>
    <name type="synonym">Celtis orientalis</name>
    <dbReference type="NCBI Taxonomy" id="63057"/>
    <lineage>
        <taxon>Eukaryota</taxon>
        <taxon>Viridiplantae</taxon>
        <taxon>Streptophyta</taxon>
        <taxon>Embryophyta</taxon>
        <taxon>Tracheophyta</taxon>
        <taxon>Spermatophyta</taxon>
        <taxon>Magnoliopsida</taxon>
        <taxon>eudicotyledons</taxon>
        <taxon>Gunneridae</taxon>
        <taxon>Pentapetalae</taxon>
        <taxon>rosids</taxon>
        <taxon>fabids</taxon>
        <taxon>Rosales</taxon>
        <taxon>Cannabaceae</taxon>
        <taxon>Trema</taxon>
    </lineage>
</organism>
<evidence type="ECO:0000313" key="3">
    <source>
        <dbReference type="Proteomes" id="UP000237000"/>
    </source>
</evidence>
<evidence type="ECO:0000256" key="1">
    <source>
        <dbReference type="SAM" id="SignalP"/>
    </source>
</evidence>
<comment type="caution">
    <text evidence="2">The sequence shown here is derived from an EMBL/GenBank/DDBJ whole genome shotgun (WGS) entry which is preliminary data.</text>
</comment>
<feature type="signal peptide" evidence="1">
    <location>
        <begin position="1"/>
        <end position="24"/>
    </location>
</feature>
<name>A0A2P5ELC4_TREOI</name>
<keyword evidence="3" id="KW-1185">Reference proteome</keyword>
<protein>
    <submittedName>
        <fullName evidence="2">Uncharacterized protein</fullName>
    </submittedName>
</protein>
<proteinExistence type="predicted"/>
<dbReference type="EMBL" id="JXTC01000134">
    <property type="protein sequence ID" value="PON86321.1"/>
    <property type="molecule type" value="Genomic_DNA"/>
</dbReference>
<gene>
    <name evidence="2" type="ORF">TorRG33x02_178870</name>
</gene>
<sequence length="86" mass="9939">MLADCGTISHFIVVWFVFLQLSKCILKCTKMIISTIHSLYLECLKKYNLQRAVSLQAQIQKGEQLAAELSHQKVEGVFFFFFFFLG</sequence>